<dbReference type="PANTHER" id="PTHR13696:SF96">
    <property type="entry name" value="COBQ_COBB_MIND_PARA NUCLEOTIDE BINDING DOMAIN-CONTAINING PROTEIN"/>
    <property type="match status" value="1"/>
</dbReference>
<dbReference type="Gene3D" id="3.40.50.300">
    <property type="entry name" value="P-loop containing nucleotide triphosphate hydrolases"/>
    <property type="match status" value="1"/>
</dbReference>
<dbReference type="EMBL" id="LN735562">
    <property type="protein sequence ID" value="CEL26592.1"/>
    <property type="molecule type" value="Genomic_DNA"/>
</dbReference>
<dbReference type="PANTHER" id="PTHR13696">
    <property type="entry name" value="P-LOOP CONTAINING NUCLEOSIDE TRIPHOSPHATE HYDROLASE"/>
    <property type="match status" value="1"/>
</dbReference>
<keyword evidence="2" id="KW-0614">Plasmid</keyword>
<dbReference type="CDD" id="cd02042">
    <property type="entry name" value="ParAB_family"/>
    <property type="match status" value="1"/>
</dbReference>
<name>A0A0A8WK01_SINF1</name>
<feature type="domain" description="CobQ/CobB/MinD/ParA nucleotide binding" evidence="1">
    <location>
        <begin position="5"/>
        <end position="152"/>
    </location>
</feature>
<protein>
    <submittedName>
        <fullName evidence="2">Putative partition protein</fullName>
    </submittedName>
</protein>
<proteinExistence type="predicted"/>
<reference evidence="2" key="1">
    <citation type="journal article" date="2012" name="J. Bacteriol.">
        <title>Genome sequence of the soybean symbiont Sinorhizobium fredii HH103.</title>
        <authorList>
            <person name="Weidner S."/>
            <person name="Becker A."/>
            <person name="Bonilla I."/>
            <person name="Jaenicke S."/>
            <person name="Lloret J."/>
            <person name="Margaret I."/>
            <person name="Puhler A."/>
            <person name="Ruiz-Sainz J.E."/>
            <person name="Schneiker-Bekel S."/>
            <person name="Szczepanowski R."/>
            <person name="Vinardell J.M."/>
            <person name="Zehner S."/>
            <person name="Gottfert M."/>
        </authorList>
    </citation>
    <scope>NUCLEOTIDE SEQUENCE [LARGE SCALE GENOMIC DNA]</scope>
    <source>
        <strain evidence="2">HH103</strain>
        <plasmid evidence="2">pSfHH103a2</plasmid>
    </source>
</reference>
<dbReference type="InterPro" id="IPR050678">
    <property type="entry name" value="DNA_Partitioning_ATPase"/>
</dbReference>
<dbReference type="InterPro" id="IPR002586">
    <property type="entry name" value="CobQ/CobB/MinD/ParA_Nub-bd_dom"/>
</dbReference>
<accession>A0A0A8WK01</accession>
<evidence type="ECO:0000313" key="2">
    <source>
        <dbReference type="EMBL" id="CEL26592.1"/>
    </source>
</evidence>
<sequence length="206" mass="22109">MKTLVLVTQKGGSGKSSLAASLAVAAEEAGERVFMLDLDRQGTLANWINRRTAETPGFDRVNTEGELNTALATLADQKFTLTIIDTPGTDNPLVTAAIRAADLCLVPTRPTPADLEATQPTLEAIQSTRRRFAFVLNQTPVRSSRLNEAAAGLRMFGVLAEPTISQRNDHQDAIGAGQGVTEYNPHGKAADELRSLWGWLNGKLKG</sequence>
<dbReference type="AlphaFoldDB" id="A0A0A8WK01"/>
<dbReference type="SUPFAM" id="SSF52540">
    <property type="entry name" value="P-loop containing nucleoside triphosphate hydrolases"/>
    <property type="match status" value="1"/>
</dbReference>
<dbReference type="InterPro" id="IPR027417">
    <property type="entry name" value="P-loop_NTPase"/>
</dbReference>
<geneLocation type="plasmid" evidence="2">
    <name>pSfHH103a2</name>
</geneLocation>
<reference evidence="2" key="2">
    <citation type="submission" date="2014-12" db="EMBL/GenBank/DDBJ databases">
        <authorList>
            <person name="Jaenicke S."/>
        </authorList>
    </citation>
    <scope>NUCLEOTIDE SEQUENCE</scope>
    <source>
        <strain evidence="2">HH103</strain>
        <plasmid evidence="2">pSfHH103a2</plasmid>
    </source>
</reference>
<organism evidence="2">
    <name type="scientific">Sinorhizobium fredii (strain HH103)</name>
    <dbReference type="NCBI Taxonomy" id="1117943"/>
    <lineage>
        <taxon>Bacteria</taxon>
        <taxon>Pseudomonadati</taxon>
        <taxon>Pseudomonadota</taxon>
        <taxon>Alphaproteobacteria</taxon>
        <taxon>Hyphomicrobiales</taxon>
        <taxon>Rhizobiaceae</taxon>
        <taxon>Sinorhizobium/Ensifer group</taxon>
        <taxon>Sinorhizobium</taxon>
    </lineage>
</organism>
<dbReference type="Pfam" id="PF01656">
    <property type="entry name" value="CbiA"/>
    <property type="match status" value="1"/>
</dbReference>
<evidence type="ECO:0000259" key="1">
    <source>
        <dbReference type="Pfam" id="PF01656"/>
    </source>
</evidence>
<dbReference type="PIRSF" id="PIRSF009320">
    <property type="entry name" value="Nuc_binding_HP_1000"/>
    <property type="match status" value="1"/>
</dbReference>
<dbReference type="RefSeq" id="WP_176454380.1">
    <property type="nucleotide sequence ID" value="NZ_CP183941.1"/>
</dbReference>